<keyword evidence="2" id="KW-0812">Transmembrane</keyword>
<organism evidence="3 4">
    <name type="scientific">Armillaria ostoyae</name>
    <name type="common">Armillaria root rot fungus</name>
    <dbReference type="NCBI Taxonomy" id="47428"/>
    <lineage>
        <taxon>Eukaryota</taxon>
        <taxon>Fungi</taxon>
        <taxon>Dikarya</taxon>
        <taxon>Basidiomycota</taxon>
        <taxon>Agaricomycotina</taxon>
        <taxon>Agaricomycetes</taxon>
        <taxon>Agaricomycetidae</taxon>
        <taxon>Agaricales</taxon>
        <taxon>Marasmiineae</taxon>
        <taxon>Physalacriaceae</taxon>
        <taxon>Armillaria</taxon>
    </lineage>
</organism>
<protein>
    <submittedName>
        <fullName evidence="3">Uncharacterized protein</fullName>
    </submittedName>
</protein>
<gene>
    <name evidence="3" type="ORF">ARMOST_04023</name>
</gene>
<feature type="transmembrane region" description="Helical" evidence="2">
    <location>
        <begin position="67"/>
        <end position="93"/>
    </location>
</feature>
<reference evidence="4" key="1">
    <citation type="journal article" date="2017" name="Nat. Ecol. Evol.">
        <title>Genome expansion and lineage-specific genetic innovations in the forest pathogenic fungi Armillaria.</title>
        <authorList>
            <person name="Sipos G."/>
            <person name="Prasanna A.N."/>
            <person name="Walter M.C."/>
            <person name="O'Connor E."/>
            <person name="Balint B."/>
            <person name="Krizsan K."/>
            <person name="Kiss B."/>
            <person name="Hess J."/>
            <person name="Varga T."/>
            <person name="Slot J."/>
            <person name="Riley R."/>
            <person name="Boka B."/>
            <person name="Rigling D."/>
            <person name="Barry K."/>
            <person name="Lee J."/>
            <person name="Mihaltcheva S."/>
            <person name="LaButti K."/>
            <person name="Lipzen A."/>
            <person name="Waldron R."/>
            <person name="Moloney N.M."/>
            <person name="Sperisen C."/>
            <person name="Kredics L."/>
            <person name="Vagvoelgyi C."/>
            <person name="Patrignani A."/>
            <person name="Fitzpatrick D."/>
            <person name="Nagy I."/>
            <person name="Doyle S."/>
            <person name="Anderson J.B."/>
            <person name="Grigoriev I.V."/>
            <person name="Gueldener U."/>
            <person name="Muensterkoetter M."/>
            <person name="Nagy L.G."/>
        </authorList>
    </citation>
    <scope>NUCLEOTIDE SEQUENCE [LARGE SCALE GENOMIC DNA]</scope>
    <source>
        <strain evidence="4">C18/9</strain>
    </source>
</reference>
<sequence length="126" mass="13949">MLLRVRFASTCVNIHFQASKIQSSQYLYSRTMTFTLLQRFDIRLARAQCFDSGAVLWNLGEVKGARVGAILGTVGTVPPTCLMAFLVTMVVLLRCIDIGLMLPREEPPPCTSPDDSALTKLDLREA</sequence>
<keyword evidence="4" id="KW-1185">Reference proteome</keyword>
<proteinExistence type="predicted"/>
<name>A0A284QWA0_ARMOS</name>
<evidence type="ECO:0000313" key="3">
    <source>
        <dbReference type="EMBL" id="SJL00709.1"/>
    </source>
</evidence>
<keyword evidence="2" id="KW-0472">Membrane</keyword>
<keyword evidence="2" id="KW-1133">Transmembrane helix</keyword>
<evidence type="ECO:0000313" key="4">
    <source>
        <dbReference type="Proteomes" id="UP000219338"/>
    </source>
</evidence>
<dbReference type="OrthoDB" id="10560751at2759"/>
<dbReference type="Proteomes" id="UP000219338">
    <property type="component" value="Unassembled WGS sequence"/>
</dbReference>
<evidence type="ECO:0000256" key="1">
    <source>
        <dbReference type="SAM" id="MobiDB-lite"/>
    </source>
</evidence>
<feature type="region of interest" description="Disordered" evidence="1">
    <location>
        <begin position="105"/>
        <end position="126"/>
    </location>
</feature>
<evidence type="ECO:0000256" key="2">
    <source>
        <dbReference type="SAM" id="Phobius"/>
    </source>
</evidence>
<dbReference type="EMBL" id="FUEG01000002">
    <property type="protein sequence ID" value="SJL00709.1"/>
    <property type="molecule type" value="Genomic_DNA"/>
</dbReference>
<accession>A0A284QWA0</accession>
<dbReference type="AlphaFoldDB" id="A0A284QWA0"/>